<protein>
    <recommendedName>
        <fullName evidence="1">Cyclophilin TM1367-like domain-containing protein</fullName>
    </recommendedName>
</protein>
<name>A0A7D3Y0S7_9BACL</name>
<dbReference type="RefSeq" id="WP_173222704.1">
    <property type="nucleotide sequence ID" value="NZ_CP048104.1"/>
</dbReference>
<dbReference type="SUPFAM" id="SSF50891">
    <property type="entry name" value="Cyclophilin-like"/>
    <property type="match status" value="1"/>
</dbReference>
<organism evidence="2 3">
    <name type="scientific">Kroppenstedtia pulmonis</name>
    <dbReference type="NCBI Taxonomy" id="1380685"/>
    <lineage>
        <taxon>Bacteria</taxon>
        <taxon>Bacillati</taxon>
        <taxon>Bacillota</taxon>
        <taxon>Bacilli</taxon>
        <taxon>Bacillales</taxon>
        <taxon>Thermoactinomycetaceae</taxon>
        <taxon>Kroppenstedtia</taxon>
    </lineage>
</organism>
<gene>
    <name evidence="2" type="ORF">GXN76_09710</name>
</gene>
<evidence type="ECO:0000259" key="1">
    <source>
        <dbReference type="Pfam" id="PF04126"/>
    </source>
</evidence>
<dbReference type="InterPro" id="IPR025658">
    <property type="entry name" value="Cyclophilin_TM1367"/>
</dbReference>
<evidence type="ECO:0000313" key="3">
    <source>
        <dbReference type="Proteomes" id="UP000503088"/>
    </source>
</evidence>
<keyword evidence="3" id="KW-1185">Reference proteome</keyword>
<dbReference type="Proteomes" id="UP000503088">
    <property type="component" value="Chromosome"/>
</dbReference>
<dbReference type="KEGG" id="kpul:GXN76_09710"/>
<proteinExistence type="predicted"/>
<dbReference type="AlphaFoldDB" id="A0A7D3Y0S7"/>
<feature type="domain" description="Cyclophilin TM1367-like" evidence="1">
    <location>
        <begin position="2"/>
        <end position="119"/>
    </location>
</feature>
<dbReference type="EMBL" id="CP048104">
    <property type="protein sequence ID" value="QKG84720.1"/>
    <property type="molecule type" value="Genomic_DNA"/>
</dbReference>
<reference evidence="2 3" key="1">
    <citation type="submission" date="2020-01" db="EMBL/GenBank/DDBJ databases">
        <authorList>
            <person name="Gulvik C.A."/>
            <person name="Batra D.G."/>
        </authorList>
    </citation>
    <scope>NUCLEOTIDE SEQUENCE [LARGE SCALE GENOMIC DNA]</scope>
    <source>
        <strain evidence="2 3">W9323</strain>
    </source>
</reference>
<dbReference type="InterPro" id="IPR029000">
    <property type="entry name" value="Cyclophilin-like_dom_sf"/>
</dbReference>
<accession>A0A7D3Y0S7</accession>
<dbReference type="Pfam" id="PF04126">
    <property type="entry name" value="Cyclophil_like"/>
    <property type="match status" value="1"/>
</dbReference>
<evidence type="ECO:0000313" key="2">
    <source>
        <dbReference type="EMBL" id="QKG84720.1"/>
    </source>
</evidence>
<sequence length="123" mass="13565">MKKIQLQVNEHCLQAILYDTPAGQAIWDSLPISSKGNIWGEEIYFSIAADVNMENDTEIVEEGDLAYWPPGSAFCIFYGLTPVSAQGEIRPASAVEVVGKITDDFHRLKEVIGLPKVVVSRVD</sequence>
<dbReference type="Gene3D" id="2.40.100.20">
    <property type="match status" value="1"/>
</dbReference>